<keyword evidence="6 11" id="KW-0418">Kinase</keyword>
<keyword evidence="9" id="KW-0812">Transmembrane</keyword>
<reference evidence="11 12" key="1">
    <citation type="submission" date="2015-09" db="EMBL/GenBank/DDBJ databases">
        <authorList>
            <consortium name="Pathogen Informatics"/>
        </authorList>
    </citation>
    <scope>NUCLEOTIDE SEQUENCE [LARGE SCALE GENOMIC DNA]</scope>
    <source>
        <strain evidence="11 12">2789STDY5834861</strain>
    </source>
</reference>
<dbReference type="Pfam" id="PF00512">
    <property type="entry name" value="HisKA"/>
    <property type="match status" value="1"/>
</dbReference>
<dbReference type="SMART" id="SM00387">
    <property type="entry name" value="HATPase_c"/>
    <property type="match status" value="1"/>
</dbReference>
<dbReference type="SUPFAM" id="SSF47384">
    <property type="entry name" value="Homodimeric domain of signal transducing histidine kinase"/>
    <property type="match status" value="1"/>
</dbReference>
<dbReference type="Proteomes" id="UP000095645">
    <property type="component" value="Unassembled WGS sequence"/>
</dbReference>
<comment type="catalytic activity">
    <reaction evidence="1">
        <text>ATP + protein L-histidine = ADP + protein N-phospho-L-histidine.</text>
        <dbReference type="EC" id="2.7.13.3"/>
    </reaction>
</comment>
<evidence type="ECO:0000313" key="11">
    <source>
        <dbReference type="EMBL" id="CUN47294.1"/>
    </source>
</evidence>
<keyword evidence="9" id="KW-1133">Transmembrane helix</keyword>
<dbReference type="GO" id="GO:0016020">
    <property type="term" value="C:membrane"/>
    <property type="evidence" value="ECO:0007669"/>
    <property type="project" value="UniProtKB-SubCell"/>
</dbReference>
<evidence type="ECO:0000256" key="4">
    <source>
        <dbReference type="ARBA" id="ARBA00022553"/>
    </source>
</evidence>
<keyword evidence="7" id="KW-0902">Two-component regulatory system</keyword>
<dbReference type="InterPro" id="IPR004358">
    <property type="entry name" value="Sig_transdc_His_kin-like_C"/>
</dbReference>
<evidence type="ECO:0000259" key="10">
    <source>
        <dbReference type="PROSITE" id="PS50109"/>
    </source>
</evidence>
<protein>
    <recommendedName>
        <fullName evidence="3">histidine kinase</fullName>
        <ecNumber evidence="3">2.7.13.3</ecNumber>
    </recommendedName>
</protein>
<dbReference type="CDD" id="cd00075">
    <property type="entry name" value="HATPase"/>
    <property type="match status" value="1"/>
</dbReference>
<dbReference type="InterPro" id="IPR003661">
    <property type="entry name" value="HisK_dim/P_dom"/>
</dbReference>
<sequence>MFRRLHIQMTFFSALIIGIVIFIMTTACNFIAENSTRQNAWNTFQNNAISCISHLETQSIISSDWILQAEKNYDISMDIRDNGNSLYLKKLQTDSLDETIFRKAEEISAASYALDLSNPGAVSKLTKRIFFQMKDFYVSTALIPKSHGTVSMIILYSLDSVKHRILLQRLAFSGAAFLAILALSICSWFFTGRMITPLEKSRQEQTEFIAAASHELRSPLAVILSGISAMKKADPKEQGHFLSVIEKEGTRMSLLINDMLSLSNADNHSWKMHPVFCELDTLLLDTYEKYEPLMQDHHMKFFIELPEEEIPSCPCDPERISQVLGILLDNAISYVPENGKIILSLSQTETHFLIRVKDNGPGIPDFAKTSVFRRFYQADSARNNRQHFGLGLCIAYEIISLHKGTISVLDTPGGGSTFQISLPLA</sequence>
<dbReference type="PRINTS" id="PR00344">
    <property type="entry name" value="BCTRLSENSOR"/>
</dbReference>
<name>A0A173X6Q6_9FIRM</name>
<dbReference type="InterPro" id="IPR005467">
    <property type="entry name" value="His_kinase_dom"/>
</dbReference>
<dbReference type="FunFam" id="1.10.287.130:FF:000001">
    <property type="entry name" value="Two-component sensor histidine kinase"/>
    <property type="match status" value="1"/>
</dbReference>
<feature type="domain" description="Histidine kinase" evidence="10">
    <location>
        <begin position="211"/>
        <end position="425"/>
    </location>
</feature>
<evidence type="ECO:0000256" key="5">
    <source>
        <dbReference type="ARBA" id="ARBA00022679"/>
    </source>
</evidence>
<evidence type="ECO:0000256" key="7">
    <source>
        <dbReference type="ARBA" id="ARBA00023012"/>
    </source>
</evidence>
<dbReference type="PANTHER" id="PTHR43547:SF2">
    <property type="entry name" value="HYBRID SIGNAL TRANSDUCTION HISTIDINE KINASE C"/>
    <property type="match status" value="1"/>
</dbReference>
<keyword evidence="8 9" id="KW-0472">Membrane</keyword>
<feature type="transmembrane region" description="Helical" evidence="9">
    <location>
        <begin position="170"/>
        <end position="190"/>
    </location>
</feature>
<gene>
    <name evidence="11" type="primary">yycG_1</name>
    <name evidence="11" type="ORF">ERS852476_00211</name>
</gene>
<dbReference type="CDD" id="cd00082">
    <property type="entry name" value="HisKA"/>
    <property type="match status" value="1"/>
</dbReference>
<dbReference type="InterPro" id="IPR036097">
    <property type="entry name" value="HisK_dim/P_sf"/>
</dbReference>
<keyword evidence="5 11" id="KW-0808">Transferase</keyword>
<dbReference type="PROSITE" id="PS51257">
    <property type="entry name" value="PROKAR_LIPOPROTEIN"/>
    <property type="match status" value="1"/>
</dbReference>
<dbReference type="PANTHER" id="PTHR43547">
    <property type="entry name" value="TWO-COMPONENT HISTIDINE KINASE"/>
    <property type="match status" value="1"/>
</dbReference>
<keyword evidence="4" id="KW-0597">Phosphoprotein</keyword>
<dbReference type="GO" id="GO:0000155">
    <property type="term" value="F:phosphorelay sensor kinase activity"/>
    <property type="evidence" value="ECO:0007669"/>
    <property type="project" value="InterPro"/>
</dbReference>
<dbReference type="Pfam" id="PF02518">
    <property type="entry name" value="HATPase_c"/>
    <property type="match status" value="1"/>
</dbReference>
<accession>A0A173X6Q6</accession>
<dbReference type="InterPro" id="IPR036890">
    <property type="entry name" value="HATPase_C_sf"/>
</dbReference>
<dbReference type="PROSITE" id="PS50109">
    <property type="entry name" value="HIS_KIN"/>
    <property type="match status" value="1"/>
</dbReference>
<dbReference type="Gene3D" id="1.10.287.130">
    <property type="match status" value="1"/>
</dbReference>
<dbReference type="AlphaFoldDB" id="A0A173X6Q6"/>
<comment type="subcellular location">
    <subcellularLocation>
        <location evidence="2">Membrane</location>
    </subcellularLocation>
</comment>
<dbReference type="InterPro" id="IPR003594">
    <property type="entry name" value="HATPase_dom"/>
</dbReference>
<dbReference type="Gene3D" id="3.30.565.10">
    <property type="entry name" value="Histidine kinase-like ATPase, C-terminal domain"/>
    <property type="match status" value="1"/>
</dbReference>
<evidence type="ECO:0000256" key="6">
    <source>
        <dbReference type="ARBA" id="ARBA00022777"/>
    </source>
</evidence>
<dbReference type="EMBL" id="CYZP01000002">
    <property type="protein sequence ID" value="CUN47294.1"/>
    <property type="molecule type" value="Genomic_DNA"/>
</dbReference>
<evidence type="ECO:0000256" key="3">
    <source>
        <dbReference type="ARBA" id="ARBA00012438"/>
    </source>
</evidence>
<feature type="transmembrane region" description="Helical" evidence="9">
    <location>
        <begin position="12"/>
        <end position="32"/>
    </location>
</feature>
<dbReference type="SMART" id="SM00388">
    <property type="entry name" value="HisKA"/>
    <property type="match status" value="1"/>
</dbReference>
<dbReference type="EC" id="2.7.13.3" evidence="3"/>
<evidence type="ECO:0000313" key="12">
    <source>
        <dbReference type="Proteomes" id="UP000095645"/>
    </source>
</evidence>
<proteinExistence type="predicted"/>
<evidence type="ECO:0000256" key="2">
    <source>
        <dbReference type="ARBA" id="ARBA00004370"/>
    </source>
</evidence>
<organism evidence="11 12">
    <name type="scientific">Blautia obeum</name>
    <dbReference type="NCBI Taxonomy" id="40520"/>
    <lineage>
        <taxon>Bacteria</taxon>
        <taxon>Bacillati</taxon>
        <taxon>Bacillota</taxon>
        <taxon>Clostridia</taxon>
        <taxon>Lachnospirales</taxon>
        <taxon>Lachnospiraceae</taxon>
        <taxon>Blautia</taxon>
    </lineage>
</organism>
<evidence type="ECO:0000256" key="1">
    <source>
        <dbReference type="ARBA" id="ARBA00000085"/>
    </source>
</evidence>
<dbReference type="GeneID" id="75080045"/>
<dbReference type="SUPFAM" id="SSF55874">
    <property type="entry name" value="ATPase domain of HSP90 chaperone/DNA topoisomerase II/histidine kinase"/>
    <property type="match status" value="1"/>
</dbReference>
<dbReference type="FunFam" id="3.30.565.10:FF:000006">
    <property type="entry name" value="Sensor histidine kinase WalK"/>
    <property type="match status" value="1"/>
</dbReference>
<dbReference type="RefSeq" id="WP_025579157.1">
    <property type="nucleotide sequence ID" value="NZ_CYZP01000002.1"/>
</dbReference>
<evidence type="ECO:0000256" key="9">
    <source>
        <dbReference type="SAM" id="Phobius"/>
    </source>
</evidence>
<evidence type="ECO:0000256" key="8">
    <source>
        <dbReference type="ARBA" id="ARBA00023136"/>
    </source>
</evidence>